<protein>
    <submittedName>
        <fullName evidence="7">O-antigen ligase family protein</fullName>
    </submittedName>
</protein>
<feature type="transmembrane region" description="Helical" evidence="5">
    <location>
        <begin position="303"/>
        <end position="322"/>
    </location>
</feature>
<dbReference type="AlphaFoldDB" id="A0A6P1V2A9"/>
<evidence type="ECO:0000256" key="1">
    <source>
        <dbReference type="ARBA" id="ARBA00004141"/>
    </source>
</evidence>
<accession>A0A6P1V2A9</accession>
<feature type="transmembrane region" description="Helical" evidence="5">
    <location>
        <begin position="99"/>
        <end position="117"/>
    </location>
</feature>
<feature type="transmembrane region" description="Helical" evidence="5">
    <location>
        <begin position="328"/>
        <end position="347"/>
    </location>
</feature>
<dbReference type="Pfam" id="PF04932">
    <property type="entry name" value="Wzy_C"/>
    <property type="match status" value="1"/>
</dbReference>
<name>A0A6P1V2A9_9ENTR</name>
<feature type="transmembrane region" description="Helical" evidence="5">
    <location>
        <begin position="148"/>
        <end position="164"/>
    </location>
</feature>
<keyword evidence="3 5" id="KW-1133">Transmembrane helix</keyword>
<evidence type="ECO:0000256" key="2">
    <source>
        <dbReference type="ARBA" id="ARBA00022692"/>
    </source>
</evidence>
<dbReference type="Proteomes" id="UP000464389">
    <property type="component" value="Chromosome"/>
</dbReference>
<dbReference type="InterPro" id="IPR051533">
    <property type="entry name" value="WaaL-like"/>
</dbReference>
<keyword evidence="7" id="KW-0436">Ligase</keyword>
<evidence type="ECO:0000256" key="5">
    <source>
        <dbReference type="SAM" id="Phobius"/>
    </source>
</evidence>
<feature type="domain" description="O-antigen ligase-related" evidence="6">
    <location>
        <begin position="131"/>
        <end position="278"/>
    </location>
</feature>
<dbReference type="PANTHER" id="PTHR37422">
    <property type="entry name" value="TEICHURONIC ACID BIOSYNTHESIS PROTEIN TUAE"/>
    <property type="match status" value="1"/>
</dbReference>
<keyword evidence="4 5" id="KW-0472">Membrane</keyword>
<evidence type="ECO:0000256" key="4">
    <source>
        <dbReference type="ARBA" id="ARBA00023136"/>
    </source>
</evidence>
<dbReference type="GO" id="GO:0016020">
    <property type="term" value="C:membrane"/>
    <property type="evidence" value="ECO:0007669"/>
    <property type="project" value="UniProtKB-SubCell"/>
</dbReference>
<evidence type="ECO:0000259" key="6">
    <source>
        <dbReference type="Pfam" id="PF04932"/>
    </source>
</evidence>
<dbReference type="RefSeq" id="WP_162122611.1">
    <property type="nucleotide sequence ID" value="NZ_CP048108.1"/>
</dbReference>
<evidence type="ECO:0000313" key="8">
    <source>
        <dbReference type="Proteomes" id="UP000464389"/>
    </source>
</evidence>
<feature type="transmembrane region" description="Helical" evidence="5">
    <location>
        <begin position="276"/>
        <end position="296"/>
    </location>
</feature>
<gene>
    <name evidence="7" type="ORF">GW952_28925</name>
</gene>
<evidence type="ECO:0000256" key="3">
    <source>
        <dbReference type="ARBA" id="ARBA00022989"/>
    </source>
</evidence>
<feature type="transmembrane region" description="Helical" evidence="5">
    <location>
        <begin position="36"/>
        <end position="54"/>
    </location>
</feature>
<dbReference type="PANTHER" id="PTHR37422:SF17">
    <property type="entry name" value="O-ANTIGEN LIGASE"/>
    <property type="match status" value="1"/>
</dbReference>
<dbReference type="EMBL" id="CP048108">
    <property type="protein sequence ID" value="QHS49351.1"/>
    <property type="molecule type" value="Genomic_DNA"/>
</dbReference>
<dbReference type="GO" id="GO:0016874">
    <property type="term" value="F:ligase activity"/>
    <property type="evidence" value="ECO:0007669"/>
    <property type="project" value="UniProtKB-KW"/>
</dbReference>
<feature type="transmembrane region" description="Helical" evidence="5">
    <location>
        <begin position="171"/>
        <end position="189"/>
    </location>
</feature>
<feature type="transmembrane region" description="Helical" evidence="5">
    <location>
        <begin position="66"/>
        <end position="87"/>
    </location>
</feature>
<reference evidence="7 8" key="1">
    <citation type="submission" date="2020-01" db="EMBL/GenBank/DDBJ databases">
        <title>Bactrocera dorsalis gut bacteria genome.</title>
        <authorList>
            <person name="Zhang H."/>
            <person name="Cai Z."/>
        </authorList>
    </citation>
    <scope>NUCLEOTIDE SEQUENCE [LARGE SCALE GENOMIC DNA]</scope>
    <source>
        <strain evidence="7 8">BD177</strain>
    </source>
</reference>
<dbReference type="InterPro" id="IPR007016">
    <property type="entry name" value="O-antigen_ligase-rel_domated"/>
</dbReference>
<keyword evidence="2 5" id="KW-0812">Transmembrane</keyword>
<comment type="subcellular location">
    <subcellularLocation>
        <location evidence="1">Membrane</location>
        <topology evidence="1">Multi-pass membrane protein</topology>
    </subcellularLocation>
</comment>
<evidence type="ECO:0000313" key="7">
    <source>
        <dbReference type="EMBL" id="QHS49351.1"/>
    </source>
</evidence>
<sequence length="362" mass="41113">MGAAIFLIGASQLLWSWRFPAHLTEIYRADTNYPKTGTYLIIGSVVISLFPAIMRLSGTGQQKKTTYYLLFGFITLTLYAVYCKIIVPDQRLRINTSSTLSAALYTMYSLLAVYSLLHTNMHYRKALASFVIFSSLYILILTETRSALIVYPVILLYILFKKYAVAKWKALSICTFSFILFSLMIGVFSPNVYKRANEVITDITFYQQNNNTSIGARLTMWYSGINEIITHPGGVSAKERYQILADFINKNENGNPEALRNIPYHLHNDLIETMSLQGAASGLFLFFFYITLIYYMTRKKQSYAALFLCLPVLFFGTVDSLFIHVRFVIMLIGWLIIYTGLTGALLVEDTPSPPLKKSNEAE</sequence>
<organism evidence="7 8">
    <name type="scientific">Klebsiella michiganensis</name>
    <dbReference type="NCBI Taxonomy" id="1134687"/>
    <lineage>
        <taxon>Bacteria</taxon>
        <taxon>Pseudomonadati</taxon>
        <taxon>Pseudomonadota</taxon>
        <taxon>Gammaproteobacteria</taxon>
        <taxon>Enterobacterales</taxon>
        <taxon>Enterobacteriaceae</taxon>
        <taxon>Klebsiella/Raoultella group</taxon>
        <taxon>Klebsiella</taxon>
    </lineage>
</organism>
<proteinExistence type="predicted"/>